<name>A0ABX0Z2T1_9ACTN</name>
<comment type="caution">
    <text evidence="1">The sequence shown here is derived from an EMBL/GenBank/DDBJ whole genome shotgun (WGS) entry which is preliminary data.</text>
</comment>
<evidence type="ECO:0000313" key="2">
    <source>
        <dbReference type="Proteomes" id="UP000783871"/>
    </source>
</evidence>
<sequence length="72" mass="7862">MTEPASVVRRTWVAAGIHGRCRAAIRRLGDDRRCRQVRQGDLSPDEGADLVPKVLLVEVLIGDHGVEANTSD</sequence>
<dbReference type="EMBL" id="JAATEO010000007">
    <property type="protein sequence ID" value="NJP32125.1"/>
    <property type="molecule type" value="Genomic_DNA"/>
</dbReference>
<keyword evidence="2" id="KW-1185">Reference proteome</keyword>
<proteinExistence type="predicted"/>
<organism evidence="1 2">
    <name type="scientific">Micromonospora thermarum</name>
    <dbReference type="NCBI Taxonomy" id="2720024"/>
    <lineage>
        <taxon>Bacteria</taxon>
        <taxon>Bacillati</taxon>
        <taxon>Actinomycetota</taxon>
        <taxon>Actinomycetes</taxon>
        <taxon>Micromonosporales</taxon>
        <taxon>Micromonosporaceae</taxon>
        <taxon>Micromonospora</taxon>
    </lineage>
</organism>
<dbReference type="RefSeq" id="WP_168000515.1">
    <property type="nucleotide sequence ID" value="NZ_JAATEO010000007.1"/>
</dbReference>
<dbReference type="Proteomes" id="UP000783871">
    <property type="component" value="Unassembled WGS sequence"/>
</dbReference>
<evidence type="ECO:0000313" key="1">
    <source>
        <dbReference type="EMBL" id="NJP32125.1"/>
    </source>
</evidence>
<accession>A0ABX0Z2T1</accession>
<protein>
    <submittedName>
        <fullName evidence="1">Uncharacterized protein</fullName>
    </submittedName>
</protein>
<gene>
    <name evidence="1" type="ORF">HCJ94_09075</name>
</gene>
<reference evidence="1 2" key="1">
    <citation type="submission" date="2020-03" db="EMBL/GenBank/DDBJ databases">
        <title>WGS of actinomycetes isolated from Thailand.</title>
        <authorList>
            <person name="Thawai C."/>
        </authorList>
    </citation>
    <scope>NUCLEOTIDE SEQUENCE [LARGE SCALE GENOMIC DNA]</scope>
    <source>
        <strain evidence="1 2">HSS6-12</strain>
    </source>
</reference>